<comment type="caution">
    <text evidence="2">The sequence shown here is derived from an EMBL/GenBank/DDBJ whole genome shotgun (WGS) entry which is preliminary data.</text>
</comment>
<protein>
    <recommendedName>
        <fullName evidence="4">Glycerophosphoryl diester phosphodiesterase membrane domain-containing protein</fullName>
    </recommendedName>
</protein>
<evidence type="ECO:0008006" key="4">
    <source>
        <dbReference type="Google" id="ProtNLM"/>
    </source>
</evidence>
<keyword evidence="1" id="KW-0472">Membrane</keyword>
<feature type="transmembrane region" description="Helical" evidence="1">
    <location>
        <begin position="206"/>
        <end position="234"/>
    </location>
</feature>
<proteinExistence type="predicted"/>
<evidence type="ECO:0000313" key="2">
    <source>
        <dbReference type="EMBL" id="TKS55106.1"/>
    </source>
</evidence>
<organism evidence="2 3">
    <name type="scientific">Luteimonas yindakuii</name>
    <dbReference type="NCBI Taxonomy" id="2565782"/>
    <lineage>
        <taxon>Bacteria</taxon>
        <taxon>Pseudomonadati</taxon>
        <taxon>Pseudomonadota</taxon>
        <taxon>Gammaproteobacteria</taxon>
        <taxon>Lysobacterales</taxon>
        <taxon>Lysobacteraceae</taxon>
        <taxon>Luteimonas</taxon>
    </lineage>
</organism>
<keyword evidence="3" id="KW-1185">Reference proteome</keyword>
<feature type="transmembrane region" description="Helical" evidence="1">
    <location>
        <begin position="240"/>
        <end position="264"/>
    </location>
</feature>
<name>A0A4Z1R815_9GAMM</name>
<evidence type="ECO:0000313" key="3">
    <source>
        <dbReference type="Proteomes" id="UP000298681"/>
    </source>
</evidence>
<dbReference type="RefSeq" id="WP_134674461.1">
    <property type="nucleotide sequence ID" value="NZ_SPUH01000001.1"/>
</dbReference>
<feature type="transmembrane region" description="Helical" evidence="1">
    <location>
        <begin position="54"/>
        <end position="77"/>
    </location>
</feature>
<dbReference type="Proteomes" id="UP000298681">
    <property type="component" value="Unassembled WGS sequence"/>
</dbReference>
<evidence type="ECO:0000256" key="1">
    <source>
        <dbReference type="SAM" id="Phobius"/>
    </source>
</evidence>
<dbReference type="AlphaFoldDB" id="A0A4Z1R815"/>
<dbReference type="EMBL" id="SPUH01000001">
    <property type="protein sequence ID" value="TKS55106.1"/>
    <property type="molecule type" value="Genomic_DNA"/>
</dbReference>
<feature type="transmembrane region" description="Helical" evidence="1">
    <location>
        <begin position="28"/>
        <end position="48"/>
    </location>
</feature>
<dbReference type="NCBIfam" id="NF041043">
    <property type="entry name" value="BPSS1780_fam"/>
    <property type="match status" value="1"/>
</dbReference>
<gene>
    <name evidence="2" type="ORF">E4582_10255</name>
</gene>
<dbReference type="InterPro" id="IPR047798">
    <property type="entry name" value="BPSS1780-like"/>
</dbReference>
<keyword evidence="1" id="KW-0812">Transmembrane</keyword>
<feature type="transmembrane region" description="Helical" evidence="1">
    <location>
        <begin position="159"/>
        <end position="179"/>
    </location>
</feature>
<feature type="transmembrane region" description="Helical" evidence="1">
    <location>
        <begin position="107"/>
        <end position="127"/>
    </location>
</feature>
<sequence>MSDVRKVSAGAGAEWLLGGFGLLRKAPAGLLATGAVLGLVTGLPLLLAESAPGMFLGLQALIMLITPVLLGGFVYALHEVDRGGAASPTHLLEGFRNGRTLPLMAQLVPQIAFGIAAIVLLVLMVGVDQLQTLVAAMETAQGQSNPDPALFAGLPAGRLLLWMLLVIALVIAVYFYTFVASPQIMLERRPAFEAMGRSFRACLRNLPAMLVFIVLTLIVAVLMSVAAQVVAALFGLVGGLLVGALFGQVVLMAVLMPVVIGAIYTAWSQMVAPAAGATIAAAATSSGIEV</sequence>
<reference evidence="2 3" key="1">
    <citation type="submission" date="2019-01" db="EMBL/GenBank/DDBJ databases">
        <authorList>
            <person name="Zhang S."/>
        </authorList>
    </citation>
    <scope>NUCLEOTIDE SEQUENCE [LARGE SCALE GENOMIC DNA]</scope>
    <source>
        <strain evidence="2 3">1626</strain>
    </source>
</reference>
<keyword evidence="1" id="KW-1133">Transmembrane helix</keyword>
<accession>A0A4Z1R815</accession>